<protein>
    <submittedName>
        <fullName evidence="1">Serine protease</fullName>
    </submittedName>
</protein>
<dbReference type="GO" id="GO:0008233">
    <property type="term" value="F:peptidase activity"/>
    <property type="evidence" value="ECO:0007669"/>
    <property type="project" value="UniProtKB-KW"/>
</dbReference>
<keyword evidence="1" id="KW-0378">Hydrolase</keyword>
<dbReference type="InterPro" id="IPR043504">
    <property type="entry name" value="Peptidase_S1_PA_chymotrypsin"/>
</dbReference>
<comment type="caution">
    <text evidence="1">The sequence shown here is derived from an EMBL/GenBank/DDBJ whole genome shotgun (WGS) entry which is preliminary data.</text>
</comment>
<evidence type="ECO:0000313" key="2">
    <source>
        <dbReference type="Proteomes" id="UP000278907"/>
    </source>
</evidence>
<organism evidence="1 2">
    <name type="scientific">Corallococcus praedator</name>
    <dbReference type="NCBI Taxonomy" id="2316724"/>
    <lineage>
        <taxon>Bacteria</taxon>
        <taxon>Pseudomonadati</taxon>
        <taxon>Myxococcota</taxon>
        <taxon>Myxococcia</taxon>
        <taxon>Myxococcales</taxon>
        <taxon>Cystobacterineae</taxon>
        <taxon>Myxococcaceae</taxon>
        <taxon>Corallococcus</taxon>
    </lineage>
</organism>
<dbReference type="InterPro" id="IPR009003">
    <property type="entry name" value="Peptidase_S1_PA"/>
</dbReference>
<keyword evidence="2" id="KW-1185">Reference proteome</keyword>
<evidence type="ECO:0000313" key="1">
    <source>
        <dbReference type="EMBL" id="RKI01085.1"/>
    </source>
</evidence>
<gene>
    <name evidence="1" type="ORF">D7Y13_25580</name>
</gene>
<dbReference type="EMBL" id="RAWI01000224">
    <property type="protein sequence ID" value="RKI01085.1"/>
    <property type="molecule type" value="Genomic_DNA"/>
</dbReference>
<reference evidence="1 2" key="1">
    <citation type="submission" date="2018-09" db="EMBL/GenBank/DDBJ databases">
        <authorList>
            <person name="Livingstone P.G."/>
            <person name="Whitworth D.E."/>
        </authorList>
    </citation>
    <scope>NUCLEOTIDE SEQUENCE [LARGE SCALE GENOMIC DNA]</scope>
    <source>
        <strain evidence="1 2">CA031B</strain>
    </source>
</reference>
<name>A0ABX9QDF5_9BACT</name>
<sequence>MRTQAREQDGRMAIFNGNYPADIYQAAGESSSITDLADSVGLLCIQGQKFIGASGLTLSTSQKYFSQPHYPEGLKGGRLSDALANEPAVWMIGTGWVYNRSQIATAGHNVISLMEEVDDSKVTDLRFVTGYYRKSSSRSSFTYKVYKIKAREMTANDTAILTIEGYFETKLILDQVSSAEARTVANGDLIQMLGHPLGQPMKYTEGTVANANPHRDRSSFDTWLSGVSGNSGSPVFWKGKVLGIFTGGGWPNEFAEAKDGSGYGHATYDNSNIDHSGTVAYVSAME</sequence>
<keyword evidence="1" id="KW-0645">Protease</keyword>
<dbReference type="GO" id="GO:0006508">
    <property type="term" value="P:proteolysis"/>
    <property type="evidence" value="ECO:0007669"/>
    <property type="project" value="UniProtKB-KW"/>
</dbReference>
<dbReference type="Proteomes" id="UP000278907">
    <property type="component" value="Unassembled WGS sequence"/>
</dbReference>
<accession>A0ABX9QDF5</accession>
<proteinExistence type="predicted"/>
<dbReference type="SUPFAM" id="SSF50494">
    <property type="entry name" value="Trypsin-like serine proteases"/>
    <property type="match status" value="1"/>
</dbReference>
<dbReference type="Gene3D" id="2.40.10.10">
    <property type="entry name" value="Trypsin-like serine proteases"/>
    <property type="match status" value="2"/>
</dbReference>
<dbReference type="Pfam" id="PF13365">
    <property type="entry name" value="Trypsin_2"/>
    <property type="match status" value="1"/>
</dbReference>